<dbReference type="GO" id="GO:0047372">
    <property type="term" value="F:monoacylglycerol lipase activity"/>
    <property type="evidence" value="ECO:0007669"/>
    <property type="project" value="TreeGrafter"/>
</dbReference>
<sequence>MFIHPVIVAIAISVFVIVFSLVIYSLRNPLDNSSNIGEFYTSNPDAGPDAELWGRGGSYFSWRSSEPENSQWPELNIFYRTFGDSDNPAIVMIHGWPTSSYDFKALIGELEKDYYIAVIDTPGYGFSDKPKGDYRYSIPDDAQLVDHFIREVLGLSRFTLLTHDKGDSVGFAFLSLYQQAAPPAYKIDHHVILNGGIYLPLAELSAAQKYLTLPGFGQFMTRFILTPERVALQLAKVYSPALTPEEQLNMSSTFKYQGGTTVFPKTLRYLDDRRELEETWLQTLSRSEIPATLIWGEQDPIAKTEIADFVWENHLRNRKAGAAYWRLPCAGHYPQNDQPRVIAQLVRWSLSDESGTFTEVQNSECIPVLVEET</sequence>
<reference evidence="3 4" key="1">
    <citation type="submission" date="2015-10" db="EMBL/GenBank/DDBJ databases">
        <title>Metagenome-Assembled Genomes uncover a global brackish microbiome.</title>
        <authorList>
            <person name="Hugerth L.W."/>
            <person name="Larsson J."/>
            <person name="Alneberg J."/>
            <person name="Lindh M.V."/>
            <person name="Legrand C."/>
            <person name="Pinhassi J."/>
            <person name="Andersson A.F."/>
        </authorList>
    </citation>
    <scope>NUCLEOTIDE SEQUENCE [LARGE SCALE GENOMIC DNA]</scope>
    <source>
        <strain evidence="3">BACL4 MAG-120507-bin80</strain>
    </source>
</reference>
<comment type="caution">
    <text evidence="3">The sequence shown here is derived from an EMBL/GenBank/DDBJ whole genome shotgun (WGS) entry which is preliminary data.</text>
</comment>
<dbReference type="Pfam" id="PF00561">
    <property type="entry name" value="Abhydrolase_1"/>
    <property type="match status" value="1"/>
</dbReference>
<dbReference type="InterPro" id="IPR050266">
    <property type="entry name" value="AB_hydrolase_sf"/>
</dbReference>
<accession>A0A0R2SGD1</accession>
<evidence type="ECO:0000259" key="2">
    <source>
        <dbReference type="Pfam" id="PF00561"/>
    </source>
</evidence>
<dbReference type="AlphaFoldDB" id="A0A0R2SGD1"/>
<dbReference type="Gene3D" id="3.40.50.1820">
    <property type="entry name" value="alpha/beta hydrolase"/>
    <property type="match status" value="1"/>
</dbReference>
<dbReference type="InterPro" id="IPR029058">
    <property type="entry name" value="AB_hydrolase_fold"/>
</dbReference>
<evidence type="ECO:0000256" key="1">
    <source>
        <dbReference type="SAM" id="Phobius"/>
    </source>
</evidence>
<evidence type="ECO:0000313" key="4">
    <source>
        <dbReference type="Proteomes" id="UP000051934"/>
    </source>
</evidence>
<dbReference type="EMBL" id="LIBB01000152">
    <property type="protein sequence ID" value="KRO71667.1"/>
    <property type="molecule type" value="Genomic_DNA"/>
</dbReference>
<dbReference type="PANTHER" id="PTHR43798:SF33">
    <property type="entry name" value="HYDROLASE, PUTATIVE (AFU_ORTHOLOGUE AFUA_2G14860)-RELATED"/>
    <property type="match status" value="1"/>
</dbReference>
<name>A0A0R2SGD1_9GAMM</name>
<dbReference type="InterPro" id="IPR000073">
    <property type="entry name" value="AB_hydrolase_1"/>
</dbReference>
<dbReference type="SUPFAM" id="SSF53474">
    <property type="entry name" value="alpha/beta-Hydrolases"/>
    <property type="match status" value="1"/>
</dbReference>
<feature type="domain" description="AB hydrolase-1" evidence="2">
    <location>
        <begin position="88"/>
        <end position="335"/>
    </location>
</feature>
<protein>
    <recommendedName>
        <fullName evidence="2">AB hydrolase-1 domain-containing protein</fullName>
    </recommendedName>
</protein>
<evidence type="ECO:0000313" key="3">
    <source>
        <dbReference type="EMBL" id="KRO71667.1"/>
    </source>
</evidence>
<proteinExistence type="predicted"/>
<dbReference type="GO" id="GO:0016020">
    <property type="term" value="C:membrane"/>
    <property type="evidence" value="ECO:0007669"/>
    <property type="project" value="TreeGrafter"/>
</dbReference>
<keyword evidence="1" id="KW-0812">Transmembrane</keyword>
<gene>
    <name evidence="3" type="ORF">ABR69_06655</name>
</gene>
<dbReference type="GO" id="GO:0046464">
    <property type="term" value="P:acylglycerol catabolic process"/>
    <property type="evidence" value="ECO:0007669"/>
    <property type="project" value="TreeGrafter"/>
</dbReference>
<dbReference type="Proteomes" id="UP000051934">
    <property type="component" value="Unassembled WGS sequence"/>
</dbReference>
<keyword evidence="1" id="KW-0472">Membrane</keyword>
<organism evidence="3 4">
    <name type="scientific">OM182 bacterium BACL3 MAG-120507-bin80</name>
    <dbReference type="NCBI Taxonomy" id="1655577"/>
    <lineage>
        <taxon>Bacteria</taxon>
        <taxon>Pseudomonadati</taxon>
        <taxon>Pseudomonadota</taxon>
        <taxon>Gammaproteobacteria</taxon>
        <taxon>OMG group</taxon>
        <taxon>OM182 clade</taxon>
    </lineage>
</organism>
<dbReference type="PANTHER" id="PTHR43798">
    <property type="entry name" value="MONOACYLGLYCEROL LIPASE"/>
    <property type="match status" value="1"/>
</dbReference>
<keyword evidence="1" id="KW-1133">Transmembrane helix</keyword>
<feature type="transmembrane region" description="Helical" evidence="1">
    <location>
        <begin position="6"/>
        <end position="26"/>
    </location>
</feature>